<dbReference type="PANTHER" id="PTHR43464">
    <property type="entry name" value="METHYLTRANSFERASE"/>
    <property type="match status" value="1"/>
</dbReference>
<keyword evidence="3" id="KW-0949">S-adenosyl-L-methionine</keyword>
<reference evidence="5 6" key="1">
    <citation type="submission" date="2023-07" db="EMBL/GenBank/DDBJ databases">
        <authorList>
            <person name="Kim M.K."/>
        </authorList>
    </citation>
    <scope>NUCLEOTIDE SEQUENCE [LARGE SCALE GENOMIC DNA]</scope>
    <source>
        <strain evidence="5 6">KR1UV-12</strain>
    </source>
</reference>
<evidence type="ECO:0000256" key="1">
    <source>
        <dbReference type="ARBA" id="ARBA00022603"/>
    </source>
</evidence>
<dbReference type="PANTHER" id="PTHR43464:SF19">
    <property type="entry name" value="UBIQUINONE BIOSYNTHESIS O-METHYLTRANSFERASE, MITOCHONDRIAL"/>
    <property type="match status" value="1"/>
</dbReference>
<dbReference type="Pfam" id="PF08242">
    <property type="entry name" value="Methyltransf_12"/>
    <property type="match status" value="1"/>
</dbReference>
<evidence type="ECO:0000256" key="3">
    <source>
        <dbReference type="ARBA" id="ARBA00022691"/>
    </source>
</evidence>
<evidence type="ECO:0000313" key="5">
    <source>
        <dbReference type="EMBL" id="MDP1028811.1"/>
    </source>
</evidence>
<dbReference type="InterPro" id="IPR029063">
    <property type="entry name" value="SAM-dependent_MTases_sf"/>
</dbReference>
<dbReference type="CDD" id="cd02440">
    <property type="entry name" value="AdoMet_MTases"/>
    <property type="match status" value="1"/>
</dbReference>
<dbReference type="GO" id="GO:0032259">
    <property type="term" value="P:methylation"/>
    <property type="evidence" value="ECO:0007669"/>
    <property type="project" value="UniProtKB-KW"/>
</dbReference>
<dbReference type="Proteomes" id="UP001230685">
    <property type="component" value="Unassembled WGS sequence"/>
</dbReference>
<dbReference type="GO" id="GO:0008168">
    <property type="term" value="F:methyltransferase activity"/>
    <property type="evidence" value="ECO:0007669"/>
    <property type="project" value="UniProtKB-KW"/>
</dbReference>
<sequence length="304" mass="34206">MPLTDGQSRPLLTEIQDLFRQQHRFSADIVDRSFNTFGDVWADKFESAVGVMFNDTAARSAAIKGYAAFAMTSLRLQAKFEKTRDYQAKTYAEAASEVYHNDVYMQSEYLPGLFLSHYLWPHHYRQIQFFESAFVDYLRVARIDRFLEVGVGTGLYSRIALQELPMAHGRGVDISPSSQAFALRQMEVFRVADRYAINLEDVVTDTPNASAEALICVEVLEHLEQPVEFLKALRRVLVPGGKAFITAALNAAHTDHIYLYRDAGEVEAQLVEAGFVTEQFFVGQAYAPPRPGLPVPLAAAFMVY</sequence>
<dbReference type="InterPro" id="IPR013217">
    <property type="entry name" value="Methyltransf_12"/>
</dbReference>
<dbReference type="RefSeq" id="WP_305174546.1">
    <property type="nucleotide sequence ID" value="NZ_JAUUDS010000015.1"/>
</dbReference>
<protein>
    <submittedName>
        <fullName evidence="5">Class I SAM-dependent methyltransferase</fullName>
    </submittedName>
</protein>
<feature type="domain" description="Methyltransferase type 12" evidence="4">
    <location>
        <begin position="147"/>
        <end position="242"/>
    </location>
</feature>
<accession>A0ABT9EPC8</accession>
<comment type="caution">
    <text evidence="5">The sequence shown here is derived from an EMBL/GenBank/DDBJ whole genome shotgun (WGS) entry which is preliminary data.</text>
</comment>
<evidence type="ECO:0000313" key="6">
    <source>
        <dbReference type="Proteomes" id="UP001230685"/>
    </source>
</evidence>
<dbReference type="EMBL" id="JAUUDS010000015">
    <property type="protein sequence ID" value="MDP1028811.1"/>
    <property type="molecule type" value="Genomic_DNA"/>
</dbReference>
<keyword evidence="1 5" id="KW-0489">Methyltransferase</keyword>
<dbReference type="Gene3D" id="3.40.50.150">
    <property type="entry name" value="Vaccinia Virus protein VP39"/>
    <property type="match status" value="1"/>
</dbReference>
<dbReference type="SUPFAM" id="SSF53335">
    <property type="entry name" value="S-adenosyl-L-methionine-dependent methyltransferases"/>
    <property type="match status" value="1"/>
</dbReference>
<evidence type="ECO:0000256" key="2">
    <source>
        <dbReference type="ARBA" id="ARBA00022679"/>
    </source>
</evidence>
<gene>
    <name evidence="5" type="ORF">Q5H91_16440</name>
</gene>
<evidence type="ECO:0000259" key="4">
    <source>
        <dbReference type="Pfam" id="PF08242"/>
    </source>
</evidence>
<keyword evidence="6" id="KW-1185">Reference proteome</keyword>
<keyword evidence="2" id="KW-0808">Transferase</keyword>
<name>A0ABT9EPC8_9SPHN</name>
<proteinExistence type="predicted"/>
<organism evidence="5 6">
    <name type="scientific">Sphingomonas aurea</name>
    <dbReference type="NCBI Taxonomy" id="3063994"/>
    <lineage>
        <taxon>Bacteria</taxon>
        <taxon>Pseudomonadati</taxon>
        <taxon>Pseudomonadota</taxon>
        <taxon>Alphaproteobacteria</taxon>
        <taxon>Sphingomonadales</taxon>
        <taxon>Sphingomonadaceae</taxon>
        <taxon>Sphingomonas</taxon>
    </lineage>
</organism>